<organism evidence="2 3">
    <name type="scientific">Bacillus bruguierae</name>
    <dbReference type="NCBI Taxonomy" id="3127667"/>
    <lineage>
        <taxon>Bacteria</taxon>
        <taxon>Bacillati</taxon>
        <taxon>Bacillota</taxon>
        <taxon>Bacilli</taxon>
        <taxon>Bacillales</taxon>
        <taxon>Bacillaceae</taxon>
        <taxon>Bacillus</taxon>
    </lineage>
</organism>
<dbReference type="Gene3D" id="2.160.20.120">
    <property type="match status" value="1"/>
</dbReference>
<sequence length="272" mass="29536">MKKIVLIAIICIAVGGIGLFFTSSAFFMKTANGSAETKKLEQKQFKNEQIKNIHVDTDVGDVVIEKGKTDLFEVRYSGDQEKRKLDVNENGEMLQVEVKTKKRHIFDFSFFSFDLKDESLTVIVPERVYNKIEAKTAAGTIHVQDIQGEDISVHSAAGDVEMKEMKAQNVKVSSSAGEVVLHKVEGKVHAEAAAGSVEITQHNPEYSVEADSAAGDVSIQLQEMPKDAVVKGASHAGDVQIFGKENKEITLGNGKIQIKGKTAAGSVTIEAN</sequence>
<evidence type="ECO:0000259" key="1">
    <source>
        <dbReference type="Pfam" id="PF13349"/>
    </source>
</evidence>
<dbReference type="EMBL" id="JBAWSX010000005">
    <property type="protein sequence ID" value="MEI4801788.1"/>
    <property type="molecule type" value="Genomic_DNA"/>
</dbReference>
<keyword evidence="3" id="KW-1185">Reference proteome</keyword>
<gene>
    <name evidence="2" type="ORF">WAZ07_10685</name>
</gene>
<feature type="domain" description="DUF4097" evidence="1">
    <location>
        <begin position="50"/>
        <end position="269"/>
    </location>
</feature>
<dbReference type="RefSeq" id="WP_336472430.1">
    <property type="nucleotide sequence ID" value="NZ_JBAWSX010000005.1"/>
</dbReference>
<proteinExistence type="predicted"/>
<dbReference type="Proteomes" id="UP001372526">
    <property type="component" value="Unassembled WGS sequence"/>
</dbReference>
<accession>A0ABU8FGH1</accession>
<dbReference type="InterPro" id="IPR025164">
    <property type="entry name" value="Toastrack_DUF4097"/>
</dbReference>
<dbReference type="Pfam" id="PF13349">
    <property type="entry name" value="DUF4097"/>
    <property type="match status" value="1"/>
</dbReference>
<comment type="caution">
    <text evidence="2">The sequence shown here is derived from an EMBL/GenBank/DDBJ whole genome shotgun (WGS) entry which is preliminary data.</text>
</comment>
<evidence type="ECO:0000313" key="2">
    <source>
        <dbReference type="EMBL" id="MEI4801788.1"/>
    </source>
</evidence>
<protein>
    <submittedName>
        <fullName evidence="2">DUF4097 family beta strand repeat-containing protein</fullName>
    </submittedName>
</protein>
<name>A0ABU8FGH1_9BACI</name>
<evidence type="ECO:0000313" key="3">
    <source>
        <dbReference type="Proteomes" id="UP001372526"/>
    </source>
</evidence>
<reference evidence="2 3" key="1">
    <citation type="submission" date="2024-01" db="EMBL/GenBank/DDBJ databases">
        <title>Seven novel Bacillus-like species.</title>
        <authorList>
            <person name="Liu G."/>
        </authorList>
    </citation>
    <scope>NUCLEOTIDE SEQUENCE [LARGE SCALE GENOMIC DNA]</scope>
    <source>
        <strain evidence="2 3">FJAT-51639</strain>
    </source>
</reference>